<dbReference type="GO" id="GO:0042802">
    <property type="term" value="F:identical protein binding"/>
    <property type="evidence" value="ECO:0007669"/>
    <property type="project" value="InterPro"/>
</dbReference>
<dbReference type="SUPFAM" id="SSF48452">
    <property type="entry name" value="TPR-like"/>
    <property type="match status" value="1"/>
</dbReference>
<dbReference type="Gene3D" id="1.25.40.10">
    <property type="entry name" value="Tetratricopeptide repeat domain"/>
    <property type="match status" value="2"/>
</dbReference>
<keyword evidence="3" id="KW-1185">Reference proteome</keyword>
<evidence type="ECO:0000256" key="1">
    <source>
        <dbReference type="SAM" id="SignalP"/>
    </source>
</evidence>
<dbReference type="EMBL" id="SRXV01000002">
    <property type="protein sequence ID" value="TGY92844.1"/>
    <property type="molecule type" value="Genomic_DNA"/>
</dbReference>
<gene>
    <name evidence="2" type="ORF">E5162_07165</name>
</gene>
<proteinExistence type="predicted"/>
<dbReference type="InterPro" id="IPR011990">
    <property type="entry name" value="TPR-like_helical_dom_sf"/>
</dbReference>
<dbReference type="InterPro" id="IPR019734">
    <property type="entry name" value="TPR_rpt"/>
</dbReference>
<dbReference type="PANTHER" id="PTHR12558">
    <property type="entry name" value="CELL DIVISION CYCLE 16,23,27"/>
    <property type="match status" value="1"/>
</dbReference>
<dbReference type="SMART" id="SM00028">
    <property type="entry name" value="TPR"/>
    <property type="match status" value="4"/>
</dbReference>
<dbReference type="OrthoDB" id="422579at2"/>
<dbReference type="PANTHER" id="PTHR12558:SF33">
    <property type="entry name" value="BLL7664 PROTEIN"/>
    <property type="match status" value="1"/>
</dbReference>
<evidence type="ECO:0000313" key="3">
    <source>
        <dbReference type="Proteomes" id="UP000305451"/>
    </source>
</evidence>
<name>A0A4S2HAA4_9PROT</name>
<comment type="caution">
    <text evidence="2">The sequence shown here is derived from an EMBL/GenBank/DDBJ whole genome shotgun (WGS) entry which is preliminary data.</text>
</comment>
<dbReference type="InterPro" id="IPR011717">
    <property type="entry name" value="TPR-4"/>
</dbReference>
<dbReference type="AlphaFoldDB" id="A0A4S2HAA4"/>
<dbReference type="Pfam" id="PF07721">
    <property type="entry name" value="TPR_4"/>
    <property type="match status" value="1"/>
</dbReference>
<accession>A0A4S2HAA4</accession>
<sequence length="270" mass="28841">MATRLSALLLMTSISLGACATSAELAPTEQEEALAAQLQSASIVPATADERAAMENQDLLTQAAFWAEAMELNPADHEAAYKLASVVRRLGNARRASEIARQALALRPQSTELNRELGLALTASGQGGEAIEPLSAALRNAPDDWRLINALGVAFDQAGRSAQARERFTQALLLAPGEPAVLSNLGLSYALAGDPERAEDFLRRAVASGSVDSQVRQNLALVVALQGRFDEAEQIALEDVTPEMAEANMAYVRDMMSSPRRWDDLRGAEG</sequence>
<dbReference type="PIRSF" id="PIRSF035836">
    <property type="entry name" value="UCP035836"/>
    <property type="match status" value="1"/>
</dbReference>
<dbReference type="InterPro" id="IPR014596">
    <property type="entry name" value="UCP035836"/>
</dbReference>
<dbReference type="Proteomes" id="UP000305451">
    <property type="component" value="Unassembled WGS sequence"/>
</dbReference>
<evidence type="ECO:0000313" key="2">
    <source>
        <dbReference type="EMBL" id="TGY92844.1"/>
    </source>
</evidence>
<feature type="chain" id="PRO_5020511611" evidence="1">
    <location>
        <begin position="21"/>
        <end position="270"/>
    </location>
</feature>
<organism evidence="2 3">
    <name type="scientific">Marinicauda pacifica</name>
    <dbReference type="NCBI Taxonomy" id="1133559"/>
    <lineage>
        <taxon>Bacteria</taxon>
        <taxon>Pseudomonadati</taxon>
        <taxon>Pseudomonadota</taxon>
        <taxon>Alphaproteobacteria</taxon>
        <taxon>Maricaulales</taxon>
        <taxon>Maricaulaceae</taxon>
        <taxon>Marinicauda</taxon>
    </lineage>
</organism>
<reference evidence="2 3" key="1">
    <citation type="journal article" date="2013" name="Int. J. Syst. Evol. Microbiol.">
        <title>Marinicauda pacifica gen. nov., sp. nov., a prosthecate alphaproteobacterium of the family Hyphomonadaceae isolated from deep seawater.</title>
        <authorList>
            <person name="Zhang X.Y."/>
            <person name="Li G.W."/>
            <person name="Wang C.S."/>
            <person name="Zhang Y.J."/>
            <person name="Xu X.W."/>
            <person name="Li H."/>
            <person name="Liu A."/>
            <person name="Liu C."/>
            <person name="Xie B.B."/>
            <person name="Qin Q.L."/>
            <person name="Xu Z."/>
            <person name="Chen X.L."/>
            <person name="Zhou B.C."/>
            <person name="Zhang Y.Z."/>
        </authorList>
    </citation>
    <scope>NUCLEOTIDE SEQUENCE [LARGE SCALE GENOMIC DNA]</scope>
    <source>
        <strain evidence="2 3">P-1 km-3</strain>
    </source>
</reference>
<dbReference type="Pfam" id="PF13432">
    <property type="entry name" value="TPR_16"/>
    <property type="match status" value="2"/>
</dbReference>
<protein>
    <submittedName>
        <fullName evidence="2">Tetratricopeptide repeat protein</fullName>
    </submittedName>
</protein>
<dbReference type="RefSeq" id="WP_135944387.1">
    <property type="nucleotide sequence ID" value="NZ_BMEI01000002.1"/>
</dbReference>
<keyword evidence="1" id="KW-0732">Signal</keyword>
<feature type="signal peptide" evidence="1">
    <location>
        <begin position="1"/>
        <end position="20"/>
    </location>
</feature>
<dbReference type="PROSITE" id="PS51257">
    <property type="entry name" value="PROKAR_LIPOPROTEIN"/>
    <property type="match status" value="1"/>
</dbReference>